<accession>A0A2T4CER1</accession>
<reference evidence="1 2" key="1">
    <citation type="submission" date="2016-07" db="EMBL/GenBank/DDBJ databases">
        <title>Multiple horizontal gene transfer events from other fungi enriched the ability of initially mycotrophic Trichoderma (Ascomycota) to feed on dead plant biomass.</title>
        <authorList>
            <consortium name="DOE Joint Genome Institute"/>
            <person name="Aerts A."/>
            <person name="Atanasova L."/>
            <person name="Chenthamara K."/>
            <person name="Zhang J."/>
            <person name="Grujic M."/>
            <person name="Henrissat B."/>
            <person name="Kuo A."/>
            <person name="Salamov A."/>
            <person name="Lipzen A."/>
            <person name="Labutti K."/>
            <person name="Barry K."/>
            <person name="Miao Y."/>
            <person name="Rahimi M.J."/>
            <person name="Shen Q."/>
            <person name="Grigoriev I.V."/>
            <person name="Kubicek C.P."/>
            <person name="Druzhinina I.S."/>
        </authorList>
    </citation>
    <scope>NUCLEOTIDE SEQUENCE [LARGE SCALE GENOMIC DNA]</scope>
    <source>
        <strain evidence="1 2">ATCC 18648</strain>
    </source>
</reference>
<dbReference type="EMBL" id="KZ679127">
    <property type="protein sequence ID" value="PTB80049.1"/>
    <property type="molecule type" value="Genomic_DNA"/>
</dbReference>
<gene>
    <name evidence="1" type="ORF">M440DRAFT_178375</name>
</gene>
<sequence length="109" mass="12123">MLPPFAATLLALGRVRRQSTAFYALCNKSKSLASSKAATRSEKITAQIQLIEKTDDFLEPYLASHVSERDRRDVGGIYRLFTTVSSMAFIMRRALTGQLPRSNSEGLIL</sequence>
<evidence type="ECO:0000313" key="2">
    <source>
        <dbReference type="Proteomes" id="UP000240760"/>
    </source>
</evidence>
<proteinExistence type="predicted"/>
<dbReference type="AlphaFoldDB" id="A0A2T4CER1"/>
<dbReference type="Proteomes" id="UP000240760">
    <property type="component" value="Unassembled WGS sequence"/>
</dbReference>
<protein>
    <submittedName>
        <fullName evidence="1">Uncharacterized protein</fullName>
    </submittedName>
</protein>
<evidence type="ECO:0000313" key="1">
    <source>
        <dbReference type="EMBL" id="PTB80049.1"/>
    </source>
</evidence>
<organism evidence="1 2">
    <name type="scientific">Trichoderma longibrachiatum ATCC 18648</name>
    <dbReference type="NCBI Taxonomy" id="983965"/>
    <lineage>
        <taxon>Eukaryota</taxon>
        <taxon>Fungi</taxon>
        <taxon>Dikarya</taxon>
        <taxon>Ascomycota</taxon>
        <taxon>Pezizomycotina</taxon>
        <taxon>Sordariomycetes</taxon>
        <taxon>Hypocreomycetidae</taxon>
        <taxon>Hypocreales</taxon>
        <taxon>Hypocreaceae</taxon>
        <taxon>Trichoderma</taxon>
    </lineage>
</organism>
<name>A0A2T4CER1_TRILO</name>
<keyword evidence="2" id="KW-1185">Reference proteome</keyword>